<comment type="caution">
    <text evidence="3">The sequence shown here is derived from an EMBL/GenBank/DDBJ whole genome shotgun (WGS) entry which is preliminary data.</text>
</comment>
<evidence type="ECO:0000256" key="1">
    <source>
        <dbReference type="ARBA" id="ARBA00022737"/>
    </source>
</evidence>
<organism evidence="3 4">
    <name type="scientific">Trypanosoma theileri</name>
    <dbReference type="NCBI Taxonomy" id="67003"/>
    <lineage>
        <taxon>Eukaryota</taxon>
        <taxon>Discoba</taxon>
        <taxon>Euglenozoa</taxon>
        <taxon>Kinetoplastea</taxon>
        <taxon>Metakinetoplastina</taxon>
        <taxon>Trypanosomatida</taxon>
        <taxon>Trypanosomatidae</taxon>
        <taxon>Trypanosoma</taxon>
    </lineage>
</organism>
<evidence type="ECO:0000313" key="4">
    <source>
        <dbReference type="Proteomes" id="UP000192257"/>
    </source>
</evidence>
<dbReference type="SUPFAM" id="SSF48452">
    <property type="entry name" value="TPR-like"/>
    <property type="match status" value="1"/>
</dbReference>
<dbReference type="Pfam" id="PF13424">
    <property type="entry name" value="TPR_12"/>
    <property type="match status" value="1"/>
</dbReference>
<reference evidence="3 4" key="1">
    <citation type="submission" date="2017-03" db="EMBL/GenBank/DDBJ databases">
        <title>An alternative strategy for trypanosome survival in the mammalian bloodstream revealed through genome and transcriptome analysis of the ubiquitous bovine parasite Trypanosoma (Megatrypanum) theileri.</title>
        <authorList>
            <person name="Kelly S."/>
            <person name="Ivens A."/>
            <person name="Mott A."/>
            <person name="O'Neill E."/>
            <person name="Emms D."/>
            <person name="Macleod O."/>
            <person name="Voorheis P."/>
            <person name="Matthews J."/>
            <person name="Matthews K."/>
            <person name="Carrington M."/>
        </authorList>
    </citation>
    <scope>NUCLEOTIDE SEQUENCE [LARGE SCALE GENOMIC DNA]</scope>
    <source>
        <strain evidence="3">Edinburgh</strain>
    </source>
</reference>
<dbReference type="Proteomes" id="UP000192257">
    <property type="component" value="Unassembled WGS sequence"/>
</dbReference>
<keyword evidence="2" id="KW-0802">TPR repeat</keyword>
<dbReference type="PANTHER" id="PTHR45641">
    <property type="entry name" value="TETRATRICOPEPTIDE REPEAT PROTEIN (AFU_ORTHOLOGUE AFUA_6G03870)"/>
    <property type="match status" value="1"/>
</dbReference>
<name>A0A1X0NNA0_9TRYP</name>
<dbReference type="RefSeq" id="XP_028880262.1">
    <property type="nucleotide sequence ID" value="XM_029028559.1"/>
</dbReference>
<dbReference type="InterPro" id="IPR011990">
    <property type="entry name" value="TPR-like_helical_dom_sf"/>
</dbReference>
<evidence type="ECO:0000313" key="3">
    <source>
        <dbReference type="EMBL" id="ORC86196.1"/>
    </source>
</evidence>
<dbReference type="VEuPathDB" id="TriTrypDB:TM35_000302360"/>
<dbReference type="STRING" id="67003.A0A1X0NNA0"/>
<dbReference type="OrthoDB" id="5986190at2759"/>
<dbReference type="GeneID" id="39988339"/>
<accession>A0A1X0NNA0</accession>
<evidence type="ECO:0000256" key="2">
    <source>
        <dbReference type="ARBA" id="ARBA00022803"/>
    </source>
</evidence>
<sequence length="292" mass="31743">MAAALLREAVALYESGSLASAREAAEDALHAADPHNDTLFAEALLVLANVYCAAEDFAEAERLVATCCCYVEQHLGPAHIGVATARLNRAIILLERYRLRGGNHDTANTNGNSNNSGSGGGLQWVEQAYALLQAAARQLENVDGVERLLLAEVLHNTGVCCELVGRHVDALAAYMRSMQIRVHYTDTAGVCDLKLALTMEHVAMLYRLLQGARLQEAARLMDAVATTRRRYLGPRHPLFAAAILAQGVIAAELGHKRRAVLLLQKALDIRKRLYGEEDPQTRCVAQLLAEIS</sequence>
<dbReference type="Pfam" id="PF13374">
    <property type="entry name" value="TPR_10"/>
    <property type="match status" value="3"/>
</dbReference>
<dbReference type="InterPro" id="IPR019734">
    <property type="entry name" value="TPR_rpt"/>
</dbReference>
<dbReference type="AlphaFoldDB" id="A0A1X0NNA0"/>
<proteinExistence type="predicted"/>
<keyword evidence="4" id="KW-1185">Reference proteome</keyword>
<dbReference type="EMBL" id="NBCO01000030">
    <property type="protein sequence ID" value="ORC86196.1"/>
    <property type="molecule type" value="Genomic_DNA"/>
</dbReference>
<keyword evidence="1" id="KW-0677">Repeat</keyword>
<gene>
    <name evidence="3" type="ORF">TM35_000302360</name>
</gene>
<dbReference type="Gene3D" id="1.25.40.10">
    <property type="entry name" value="Tetratricopeptide repeat domain"/>
    <property type="match status" value="2"/>
</dbReference>
<dbReference type="SMART" id="SM00028">
    <property type="entry name" value="TPR"/>
    <property type="match status" value="4"/>
</dbReference>
<protein>
    <submittedName>
        <fullName evidence="3">Uncharacterized protein</fullName>
    </submittedName>
</protein>
<dbReference type="PANTHER" id="PTHR45641:SF19">
    <property type="entry name" value="NEPHROCYSTIN-3"/>
    <property type="match status" value="1"/>
</dbReference>